<dbReference type="AlphaFoldDB" id="A0A7W7CUJ5"/>
<name>A0A7W7CUJ5_9ACTN</name>
<feature type="compositionally biased region" description="Low complexity" evidence="1">
    <location>
        <begin position="32"/>
        <end position="55"/>
    </location>
</feature>
<dbReference type="EMBL" id="JACHMF010000001">
    <property type="protein sequence ID" value="MBB4694933.1"/>
    <property type="molecule type" value="Genomic_DNA"/>
</dbReference>
<keyword evidence="3" id="KW-1185">Reference proteome</keyword>
<protein>
    <submittedName>
        <fullName evidence="2">Uncharacterized protein</fullName>
    </submittedName>
</protein>
<evidence type="ECO:0000313" key="2">
    <source>
        <dbReference type="EMBL" id="MBB4694933.1"/>
    </source>
</evidence>
<comment type="caution">
    <text evidence="2">The sequence shown here is derived from an EMBL/GenBank/DDBJ whole genome shotgun (WGS) entry which is preliminary data.</text>
</comment>
<feature type="region of interest" description="Disordered" evidence="1">
    <location>
        <begin position="1"/>
        <end position="61"/>
    </location>
</feature>
<gene>
    <name evidence="2" type="ORF">BKA14_005081</name>
</gene>
<dbReference type="Proteomes" id="UP000542742">
    <property type="component" value="Unassembled WGS sequence"/>
</dbReference>
<proteinExistence type="predicted"/>
<organism evidence="2 3">
    <name type="scientific">Paractinoplanes abujensis</name>
    <dbReference type="NCBI Taxonomy" id="882441"/>
    <lineage>
        <taxon>Bacteria</taxon>
        <taxon>Bacillati</taxon>
        <taxon>Actinomycetota</taxon>
        <taxon>Actinomycetes</taxon>
        <taxon>Micromonosporales</taxon>
        <taxon>Micromonosporaceae</taxon>
        <taxon>Paractinoplanes</taxon>
    </lineage>
</organism>
<dbReference type="RefSeq" id="WP_184953356.1">
    <property type="nucleotide sequence ID" value="NZ_BOMC01000070.1"/>
</dbReference>
<evidence type="ECO:0000313" key="3">
    <source>
        <dbReference type="Proteomes" id="UP000542742"/>
    </source>
</evidence>
<reference evidence="2 3" key="1">
    <citation type="submission" date="2020-08" db="EMBL/GenBank/DDBJ databases">
        <title>Sequencing the genomes of 1000 actinobacteria strains.</title>
        <authorList>
            <person name="Klenk H.-P."/>
        </authorList>
    </citation>
    <scope>NUCLEOTIDE SEQUENCE [LARGE SCALE GENOMIC DNA]</scope>
    <source>
        <strain evidence="2 3">DSM 45518</strain>
    </source>
</reference>
<accession>A0A7W7CUJ5</accession>
<evidence type="ECO:0000256" key="1">
    <source>
        <dbReference type="SAM" id="MobiDB-lite"/>
    </source>
</evidence>
<sequence length="61" mass="6647">MITAAQHHSPARLTPPLTTATAQRHTPAPLIRHTTTAAQRHTPAPRTRPTTAAVARRVRLL</sequence>